<dbReference type="KEGG" id="cvn:111124041"/>
<keyword evidence="3" id="KW-1185">Reference proteome</keyword>
<reference evidence="4" key="1">
    <citation type="submission" date="2025-08" db="UniProtKB">
        <authorList>
            <consortium name="RefSeq"/>
        </authorList>
    </citation>
    <scope>IDENTIFICATION</scope>
    <source>
        <tissue evidence="4">Whole sample</tissue>
    </source>
</reference>
<sequence length="580" mass="66380">MDLTKYGFSVSGKDDKKDEKKRNTKGKKEEYETKRKRKFQTSWLDEFPGLVHESDAENDIMFVKYIYEDMYERSVQKIMDKKFYSILIDGATDSSVTENELIYVRYLNNGVPENHYLSIEDIENANALGILKCIDTAFNRAEILDWKENLVGFGSDGASVNLGSKNGVAALLKNDVPHLVSVHCVAHRLELAANNAIKGHQIMRDIQDVLTNTYKQYHYSPKALRELRDIADSLEEKVLKPTNLHGTRWLPHVQAALTVLMKNFTVIITHFDHIRGGRIGNAEVQGRATNISRKLKEYSFLYMCFFMLDVLKALSELSLKVQKDSTTLSEYLESITVLHLSLIELKQVNGEELNKFLGEMNGDIFRNVTLKNVNHHENYSEKRDEMINALMEAIDKRFGPMENDPVLKAGETLLQLGEYPKSREELALFSNEHLNLLMQHFAGILQNGNCNTAVVADEFKAFKAHVYSHNTSPIEYYFQSAELNRRFQNFLMLIEILLVLPISSAACERGFSCMKRVKSDWRSSLAPSMLRMLMYISIEGCPLEEFDNIPVLDKWWGSGRAKKPGFNPYDFRGDGDNDSD</sequence>
<dbReference type="SUPFAM" id="SSF53098">
    <property type="entry name" value="Ribonuclease H-like"/>
    <property type="match status" value="1"/>
</dbReference>
<feature type="compositionally biased region" description="Basic and acidic residues" evidence="1">
    <location>
        <begin position="12"/>
        <end position="33"/>
    </location>
</feature>
<dbReference type="RefSeq" id="XP_022322610.1">
    <property type="nucleotide sequence ID" value="XM_022466902.1"/>
</dbReference>
<dbReference type="PANTHER" id="PTHR46880">
    <property type="entry name" value="RAS-ASSOCIATING DOMAIN-CONTAINING PROTEIN"/>
    <property type="match status" value="1"/>
</dbReference>
<gene>
    <name evidence="4" type="primary">LOC111124041</name>
</gene>
<dbReference type="GeneID" id="111124041"/>
<evidence type="ECO:0000256" key="1">
    <source>
        <dbReference type="SAM" id="MobiDB-lite"/>
    </source>
</evidence>
<evidence type="ECO:0000313" key="4">
    <source>
        <dbReference type="RefSeq" id="XP_022322610.1"/>
    </source>
</evidence>
<dbReference type="GO" id="GO:0046983">
    <property type="term" value="F:protein dimerization activity"/>
    <property type="evidence" value="ECO:0007669"/>
    <property type="project" value="InterPro"/>
</dbReference>
<name>A0A8B8D4J9_CRAVI</name>
<feature type="domain" description="HAT C-terminal dimerisation" evidence="2">
    <location>
        <begin position="473"/>
        <end position="536"/>
    </location>
</feature>
<dbReference type="OrthoDB" id="8918066at2759"/>
<dbReference type="PANTHER" id="PTHR46880:SF5">
    <property type="entry name" value="DUF4371 DOMAIN-CONTAINING PROTEIN"/>
    <property type="match status" value="1"/>
</dbReference>
<dbReference type="Pfam" id="PF05699">
    <property type="entry name" value="Dimer_Tnp_hAT"/>
    <property type="match status" value="1"/>
</dbReference>
<evidence type="ECO:0000313" key="3">
    <source>
        <dbReference type="Proteomes" id="UP000694844"/>
    </source>
</evidence>
<dbReference type="Proteomes" id="UP000694844">
    <property type="component" value="Chromosome 3"/>
</dbReference>
<dbReference type="InterPro" id="IPR012337">
    <property type="entry name" value="RNaseH-like_sf"/>
</dbReference>
<protein>
    <submittedName>
        <fullName evidence="4">Zinc finger protein 862-like</fullName>
    </submittedName>
</protein>
<feature type="region of interest" description="Disordered" evidence="1">
    <location>
        <begin position="1"/>
        <end position="35"/>
    </location>
</feature>
<organism evidence="3 4">
    <name type="scientific">Crassostrea virginica</name>
    <name type="common">Eastern oyster</name>
    <dbReference type="NCBI Taxonomy" id="6565"/>
    <lineage>
        <taxon>Eukaryota</taxon>
        <taxon>Metazoa</taxon>
        <taxon>Spiralia</taxon>
        <taxon>Lophotrochozoa</taxon>
        <taxon>Mollusca</taxon>
        <taxon>Bivalvia</taxon>
        <taxon>Autobranchia</taxon>
        <taxon>Pteriomorphia</taxon>
        <taxon>Ostreida</taxon>
        <taxon>Ostreoidea</taxon>
        <taxon>Ostreidae</taxon>
        <taxon>Crassostrea</taxon>
    </lineage>
</organism>
<dbReference type="InterPro" id="IPR008906">
    <property type="entry name" value="HATC_C_dom"/>
</dbReference>
<accession>A0A8B8D4J9</accession>
<proteinExistence type="predicted"/>
<evidence type="ECO:0000259" key="2">
    <source>
        <dbReference type="Pfam" id="PF05699"/>
    </source>
</evidence>
<dbReference type="AlphaFoldDB" id="A0A8B8D4J9"/>